<dbReference type="Proteomes" id="UP000627446">
    <property type="component" value="Unassembled WGS sequence"/>
</dbReference>
<evidence type="ECO:0000313" key="1">
    <source>
        <dbReference type="EMBL" id="MBC3883199.1"/>
    </source>
</evidence>
<accession>A0A923KUY3</accession>
<proteinExistence type="predicted"/>
<name>A0A923KUY3_9BURK</name>
<dbReference type="RefSeq" id="WP_186917823.1">
    <property type="nucleotide sequence ID" value="NZ_JACOFZ010000011.1"/>
</dbReference>
<evidence type="ECO:0000313" key="2">
    <source>
        <dbReference type="Proteomes" id="UP000627446"/>
    </source>
</evidence>
<sequence length="160" mass="18229">MQTAFNEMLEHNRQHAANWQYGKETGWTADLDAGVIVFKFAGDRTATCHFQSVGIYDETSGSFTWAWAQKSLSKNQQIHAKQARNWGRFHRHPLFLTGTVKCSMADAWNLAAVTRTVSEAKSIYRGRVGSKYLFMTTDDLQIDASPTHTDWAKGRRKPSW</sequence>
<reference evidence="1" key="1">
    <citation type="submission" date="2020-08" db="EMBL/GenBank/DDBJ databases">
        <title>Novel species isolated from subtropical streams in China.</title>
        <authorList>
            <person name="Lu H."/>
        </authorList>
    </citation>
    <scope>NUCLEOTIDE SEQUENCE</scope>
    <source>
        <strain evidence="1">LX22W</strain>
    </source>
</reference>
<dbReference type="Pfam" id="PF21813">
    <property type="entry name" value="DUF6882"/>
    <property type="match status" value="1"/>
</dbReference>
<keyword evidence="2" id="KW-1185">Reference proteome</keyword>
<dbReference type="AlphaFoldDB" id="A0A923KUY3"/>
<protein>
    <submittedName>
        <fullName evidence="1">Uncharacterized protein</fullName>
    </submittedName>
</protein>
<gene>
    <name evidence="1" type="ORF">H8K36_17520</name>
</gene>
<dbReference type="EMBL" id="JACOFZ010000011">
    <property type="protein sequence ID" value="MBC3883199.1"/>
    <property type="molecule type" value="Genomic_DNA"/>
</dbReference>
<organism evidence="1 2">
    <name type="scientific">Undibacterium nitidum</name>
    <dbReference type="NCBI Taxonomy" id="2762298"/>
    <lineage>
        <taxon>Bacteria</taxon>
        <taxon>Pseudomonadati</taxon>
        <taxon>Pseudomonadota</taxon>
        <taxon>Betaproteobacteria</taxon>
        <taxon>Burkholderiales</taxon>
        <taxon>Oxalobacteraceae</taxon>
        <taxon>Undibacterium</taxon>
    </lineage>
</organism>
<comment type="caution">
    <text evidence="1">The sequence shown here is derived from an EMBL/GenBank/DDBJ whole genome shotgun (WGS) entry which is preliminary data.</text>
</comment>
<dbReference type="InterPro" id="IPR049249">
    <property type="entry name" value="DUF6882"/>
</dbReference>